<dbReference type="Pfam" id="PF13432">
    <property type="entry name" value="TPR_16"/>
    <property type="match status" value="2"/>
</dbReference>
<feature type="repeat" description="TPR" evidence="2">
    <location>
        <begin position="664"/>
        <end position="697"/>
    </location>
</feature>
<evidence type="ECO:0000313" key="6">
    <source>
        <dbReference type="Proteomes" id="UP001155182"/>
    </source>
</evidence>
<evidence type="ECO:0000313" key="5">
    <source>
        <dbReference type="EMBL" id="MCO4291918.1"/>
    </source>
</evidence>
<dbReference type="SUPFAM" id="SSF48452">
    <property type="entry name" value="TPR-like"/>
    <property type="match status" value="4"/>
</dbReference>
<accession>A0A9X2F4W5</accession>
<dbReference type="RefSeq" id="WP_252586153.1">
    <property type="nucleotide sequence ID" value="NZ_JAMWYS010000013.1"/>
</dbReference>
<evidence type="ECO:0000256" key="2">
    <source>
        <dbReference type="PROSITE-ProRule" id="PRU00339"/>
    </source>
</evidence>
<comment type="caution">
    <text evidence="5">The sequence shown here is derived from an EMBL/GenBank/DDBJ whole genome shotgun (WGS) entry which is preliminary data.</text>
</comment>
<organism evidence="5 6">
    <name type="scientific">Solitalea agri</name>
    <dbReference type="NCBI Taxonomy" id="2953739"/>
    <lineage>
        <taxon>Bacteria</taxon>
        <taxon>Pseudomonadati</taxon>
        <taxon>Bacteroidota</taxon>
        <taxon>Sphingobacteriia</taxon>
        <taxon>Sphingobacteriales</taxon>
        <taxon>Sphingobacteriaceae</taxon>
        <taxon>Solitalea</taxon>
    </lineage>
</organism>
<feature type="domain" description="Outer membrane lipoprotein BamD-like" evidence="4">
    <location>
        <begin position="630"/>
        <end position="704"/>
    </location>
</feature>
<feature type="signal peptide" evidence="3">
    <location>
        <begin position="1"/>
        <end position="24"/>
    </location>
</feature>
<dbReference type="Pfam" id="PF13525">
    <property type="entry name" value="YfiO"/>
    <property type="match status" value="1"/>
</dbReference>
<reference evidence="5" key="1">
    <citation type="submission" date="2022-06" db="EMBL/GenBank/DDBJ databases">
        <title>Solitalea sp. MAHUQ-68 isolated from rhizospheric soil.</title>
        <authorList>
            <person name="Huq M.A."/>
        </authorList>
    </citation>
    <scope>NUCLEOTIDE SEQUENCE</scope>
    <source>
        <strain evidence="5">MAHUQ-68</strain>
    </source>
</reference>
<feature type="repeat" description="TPR" evidence="2">
    <location>
        <begin position="517"/>
        <end position="550"/>
    </location>
</feature>
<keyword evidence="6" id="KW-1185">Reference proteome</keyword>
<keyword evidence="2" id="KW-0802">TPR repeat</keyword>
<dbReference type="Pfam" id="PF13181">
    <property type="entry name" value="TPR_8"/>
    <property type="match status" value="2"/>
</dbReference>
<evidence type="ECO:0000259" key="4">
    <source>
        <dbReference type="Pfam" id="PF13525"/>
    </source>
</evidence>
<keyword evidence="1 3" id="KW-0732">Signal</keyword>
<evidence type="ECO:0000256" key="3">
    <source>
        <dbReference type="SAM" id="SignalP"/>
    </source>
</evidence>
<gene>
    <name evidence="5" type="ORF">NF867_03470</name>
</gene>
<feature type="chain" id="PRO_5040848633" evidence="3">
    <location>
        <begin position="25"/>
        <end position="1011"/>
    </location>
</feature>
<sequence length="1011" mass="114891">MIKKSGLLALIISFFAVHFSYAQATAEYTVNETYRKALELFDTQRYASANELFRQVYTDANSTSNSSYDPSKNTTYKVNAKYYAAVCALELNNKNAESELLSFIKTYPDNPKSKTAKFQIGKVYFKNESFAEALNWFTQVEEIDLNETDQIEYNFKLGYCYFVAKDYNKAKAHFTKVKDGYNRFSEDATYYYAHIAYINKDYPTALTHLNKIKNSAKYAEIYQFYTAQIFLINGKYNDVISFTEPIINKGSSKYKPQLHKILGAAYFNKKNYPIAQRNFDIYLENSAATADQTTQDTYQIGYTYFQNKEYDKAIGQLEKLIDADDVYGQYGMLTLGNAFLAKQNKLNARAAFQRGAKLTYDEGVREDCLLNYAKLAYETNFSQQGLLAAKEFVSKYPRSKNIDEAKTLLGEILLSSKNYKEALETLESVKKRKENTDLLYQKVAYYRGAEVFNARDFAYAEELFDKSLNNPVDGKIEMQALYWKAESLFELQRYDEAINTYDDFLSYPGVAGLPIYKFAYYNLGYAYFQRENYAKAADYFDRYVNSANADKKMAMDATLRIGDCNFVAKSYDKALTQYNKVIIAGAAGADYAIFQKAMIQGVQNKLNDKVYSLKSLQELYPSSSYIDDGIYESAYASFVLNNFDQAKTGFNDLIHRFPNSSYVPKAMLNLGLIYFNTEDDNNALIAYKAVVAKYPNTPESKEAVLAIKNIYVDKGNAGEFLTYAKNTPGAAISASAQDSISFEAANNLFLKGKCDESIPAFTAYIDEFSNGYFINDAHFSRAECLMKQKRAEDALADYQYLSAKTNNKYTEKALFNTSKIYLDKKDYQAAKPYLKRLESADFKANYGYAIVGLMRVSNQEENNDSTLYYANKVIGFDKMPLEEINSAYLFSAKAYLAKGDTTIAVKSLGNVSSSTKSVNAAEAKYLTALIQYNKGQFKQSQKSCFEVIDNLSNHDYWVAKSFLLLSDNYYKQGDNFQAKSTLQSIIDNYEGNDDIIPSAKEKLALINRSGK</sequence>
<dbReference type="PANTHER" id="PTHR37423">
    <property type="entry name" value="SOLUBLE LYTIC MUREIN TRANSGLYCOSYLASE-RELATED"/>
    <property type="match status" value="1"/>
</dbReference>
<dbReference type="PROSITE" id="PS50005">
    <property type="entry name" value="TPR"/>
    <property type="match status" value="3"/>
</dbReference>
<dbReference type="PANTHER" id="PTHR37423:SF6">
    <property type="entry name" value="CELL DIVISION COORDINATOR CPOB"/>
    <property type="match status" value="1"/>
</dbReference>
<dbReference type="InterPro" id="IPR011990">
    <property type="entry name" value="TPR-like_helical_dom_sf"/>
</dbReference>
<evidence type="ECO:0000256" key="1">
    <source>
        <dbReference type="ARBA" id="ARBA00022729"/>
    </source>
</evidence>
<dbReference type="EMBL" id="JAMWYS010000013">
    <property type="protein sequence ID" value="MCO4291918.1"/>
    <property type="molecule type" value="Genomic_DNA"/>
</dbReference>
<protein>
    <submittedName>
        <fullName evidence="5">Tetratricopeptide repeat protein</fullName>
    </submittedName>
</protein>
<name>A0A9X2F4W5_9SPHI</name>
<dbReference type="AlphaFoldDB" id="A0A9X2F4W5"/>
<feature type="repeat" description="TPR" evidence="2">
    <location>
        <begin position="114"/>
        <end position="147"/>
    </location>
</feature>
<proteinExistence type="predicted"/>
<dbReference type="InterPro" id="IPR039565">
    <property type="entry name" value="BamD-like"/>
</dbReference>
<dbReference type="SMART" id="SM00028">
    <property type="entry name" value="TPR"/>
    <property type="match status" value="10"/>
</dbReference>
<dbReference type="InterPro" id="IPR019734">
    <property type="entry name" value="TPR_rpt"/>
</dbReference>
<dbReference type="Pfam" id="PF13174">
    <property type="entry name" value="TPR_6"/>
    <property type="match status" value="2"/>
</dbReference>
<dbReference type="Proteomes" id="UP001155182">
    <property type="component" value="Unassembled WGS sequence"/>
</dbReference>
<dbReference type="Gene3D" id="1.25.40.10">
    <property type="entry name" value="Tetratricopeptide repeat domain"/>
    <property type="match status" value="8"/>
</dbReference>
<dbReference type="SUPFAM" id="SSF81901">
    <property type="entry name" value="HCP-like"/>
    <property type="match status" value="1"/>
</dbReference>